<protein>
    <submittedName>
        <fullName evidence="1">Uncharacterized protein</fullName>
    </submittedName>
</protein>
<gene>
    <name evidence="1" type="ORF">CYMTET_22429</name>
</gene>
<proteinExistence type="predicted"/>
<comment type="caution">
    <text evidence="1">The sequence shown here is derived from an EMBL/GenBank/DDBJ whole genome shotgun (WGS) entry which is preliminary data.</text>
</comment>
<name>A0AAE0G1A4_9CHLO</name>
<dbReference type="AlphaFoldDB" id="A0AAE0G1A4"/>
<dbReference type="Proteomes" id="UP001190700">
    <property type="component" value="Unassembled WGS sequence"/>
</dbReference>
<organism evidence="1 2">
    <name type="scientific">Cymbomonas tetramitiformis</name>
    <dbReference type="NCBI Taxonomy" id="36881"/>
    <lineage>
        <taxon>Eukaryota</taxon>
        <taxon>Viridiplantae</taxon>
        <taxon>Chlorophyta</taxon>
        <taxon>Pyramimonadophyceae</taxon>
        <taxon>Pyramimonadales</taxon>
        <taxon>Pyramimonadaceae</taxon>
        <taxon>Cymbomonas</taxon>
    </lineage>
</organism>
<reference evidence="1 2" key="1">
    <citation type="journal article" date="2015" name="Genome Biol. Evol.">
        <title>Comparative Genomics of a Bacterivorous Green Alga Reveals Evolutionary Causalities and Consequences of Phago-Mixotrophic Mode of Nutrition.</title>
        <authorList>
            <person name="Burns J.A."/>
            <person name="Paasch A."/>
            <person name="Narechania A."/>
            <person name="Kim E."/>
        </authorList>
    </citation>
    <scope>NUCLEOTIDE SEQUENCE [LARGE SCALE GENOMIC DNA]</scope>
    <source>
        <strain evidence="1 2">PLY_AMNH</strain>
    </source>
</reference>
<accession>A0AAE0G1A4</accession>
<keyword evidence="2" id="KW-1185">Reference proteome</keyword>
<evidence type="ECO:0000313" key="1">
    <source>
        <dbReference type="EMBL" id="KAK3269106.1"/>
    </source>
</evidence>
<evidence type="ECO:0000313" key="2">
    <source>
        <dbReference type="Proteomes" id="UP001190700"/>
    </source>
</evidence>
<dbReference type="EMBL" id="LGRX02011245">
    <property type="protein sequence ID" value="KAK3269106.1"/>
    <property type="molecule type" value="Genomic_DNA"/>
</dbReference>
<sequence length="69" mass="7788">MMFITNEKRRILKEATEGSYRGKTFVTCFIIAQNYSRHAFLEVLEYPTARSCTLGHATVVISTASNPES</sequence>